<dbReference type="Pfam" id="PF13613">
    <property type="entry name" value="HTH_Tnp_4"/>
    <property type="match status" value="1"/>
</dbReference>
<protein>
    <recommendedName>
        <fullName evidence="8">THAP-type domain-containing protein</fullName>
    </recommendedName>
</protein>
<dbReference type="GO" id="GO:0003677">
    <property type="term" value="F:DNA binding"/>
    <property type="evidence" value="ECO:0007669"/>
    <property type="project" value="UniProtKB-UniRule"/>
</dbReference>
<dbReference type="Proteomes" id="UP001152320">
    <property type="component" value="Chromosome 12"/>
</dbReference>
<dbReference type="Pfam" id="PF13359">
    <property type="entry name" value="DDE_Tnp_4"/>
    <property type="match status" value="1"/>
</dbReference>
<dbReference type="InterPro" id="IPR027806">
    <property type="entry name" value="HARBI1_dom"/>
</dbReference>
<keyword evidence="5 6" id="KW-0238">DNA-binding</keyword>
<sequence>MPNFCAIFNCGNRGGRDNKSFYRLPAIKTREGERATELCRERREKWLAVISRDIKTNSLPYVRVCSDHFISGHNKVNIKSVDRDASRYKRLQARDSRKKENDAVDGLLSLAMGCPSPSNDVGEEFSETSCQTTLEGTSISKMETEIQRLIKENRKLKTQLNAESKNVDQDFFQDNDDRIKYYTGLVSFSVLLVLFQYLEAFLPQNSTLTRFQTLILSLMKLRLNLSHVDLGHRFEIGRSTVSRIFLHVIDVMYVRIKPLDFWPEREHLRESMPLTFRTYFGKEVTVIIDCFEIFVENLSARASTWSSYKHNNTVKYLIGITPQGVISYISEGWGGGGRVSDKYLVEHSDFLGKLDAGDIILADRGFNIDDSVGVFGCKIKYPAFTKGKKQLSGEEFEETRRIANVLFM</sequence>
<keyword evidence="7" id="KW-0175">Coiled coil</keyword>
<evidence type="ECO:0000256" key="7">
    <source>
        <dbReference type="SAM" id="Coils"/>
    </source>
</evidence>
<comment type="caution">
    <text evidence="9">The sequence shown here is derived from an EMBL/GenBank/DDBJ whole genome shotgun (WGS) entry which is preliminary data.</text>
</comment>
<dbReference type="InterPro" id="IPR027805">
    <property type="entry name" value="Transposase_HTH_dom"/>
</dbReference>
<dbReference type="SUPFAM" id="SSF57716">
    <property type="entry name" value="Glucocorticoid receptor-like (DNA-binding domain)"/>
    <property type="match status" value="1"/>
</dbReference>
<evidence type="ECO:0000313" key="9">
    <source>
        <dbReference type="EMBL" id="KAJ8031892.1"/>
    </source>
</evidence>
<dbReference type="InterPro" id="IPR006612">
    <property type="entry name" value="THAP_Znf"/>
</dbReference>
<keyword evidence="4" id="KW-0862">Zinc</keyword>
<organism evidence="9 10">
    <name type="scientific">Holothuria leucospilota</name>
    <name type="common">Black long sea cucumber</name>
    <name type="synonym">Mertensiothuria leucospilota</name>
    <dbReference type="NCBI Taxonomy" id="206669"/>
    <lineage>
        <taxon>Eukaryota</taxon>
        <taxon>Metazoa</taxon>
        <taxon>Echinodermata</taxon>
        <taxon>Eleutherozoa</taxon>
        <taxon>Echinozoa</taxon>
        <taxon>Holothuroidea</taxon>
        <taxon>Aspidochirotacea</taxon>
        <taxon>Aspidochirotida</taxon>
        <taxon>Holothuriidae</taxon>
        <taxon>Holothuria</taxon>
    </lineage>
</organism>
<dbReference type="Pfam" id="PF05485">
    <property type="entry name" value="THAP"/>
    <property type="match status" value="1"/>
</dbReference>
<keyword evidence="10" id="KW-1185">Reference proteome</keyword>
<gene>
    <name evidence="9" type="ORF">HOLleu_25247</name>
</gene>
<dbReference type="AlphaFoldDB" id="A0A9Q1BS69"/>
<evidence type="ECO:0000259" key="8">
    <source>
        <dbReference type="PROSITE" id="PS50950"/>
    </source>
</evidence>
<evidence type="ECO:0000256" key="1">
    <source>
        <dbReference type="ARBA" id="ARBA00001968"/>
    </source>
</evidence>
<dbReference type="GO" id="GO:0008270">
    <property type="term" value="F:zinc ion binding"/>
    <property type="evidence" value="ECO:0007669"/>
    <property type="project" value="UniProtKB-KW"/>
</dbReference>
<evidence type="ECO:0000256" key="4">
    <source>
        <dbReference type="ARBA" id="ARBA00022833"/>
    </source>
</evidence>
<feature type="coiled-coil region" evidence="7">
    <location>
        <begin position="139"/>
        <end position="166"/>
    </location>
</feature>
<accession>A0A9Q1BS69</accession>
<keyword evidence="3 6" id="KW-0863">Zinc-finger</keyword>
<dbReference type="PROSITE" id="PS50950">
    <property type="entry name" value="ZF_THAP"/>
    <property type="match status" value="1"/>
</dbReference>
<keyword evidence="2" id="KW-0479">Metal-binding</keyword>
<reference evidence="9" key="1">
    <citation type="submission" date="2021-10" db="EMBL/GenBank/DDBJ databases">
        <title>Tropical sea cucumber genome reveals ecological adaptation and Cuvierian tubules defense mechanism.</title>
        <authorList>
            <person name="Chen T."/>
        </authorList>
    </citation>
    <scope>NUCLEOTIDE SEQUENCE</scope>
    <source>
        <strain evidence="9">Nanhai2018</strain>
        <tissue evidence="9">Muscle</tissue>
    </source>
</reference>
<evidence type="ECO:0000256" key="6">
    <source>
        <dbReference type="PROSITE-ProRule" id="PRU00309"/>
    </source>
</evidence>
<dbReference type="OrthoDB" id="7331812at2759"/>
<name>A0A9Q1BS69_HOLLE</name>
<feature type="domain" description="THAP-type" evidence="8">
    <location>
        <begin position="1"/>
        <end position="108"/>
    </location>
</feature>
<proteinExistence type="predicted"/>
<dbReference type="EMBL" id="JAIZAY010000012">
    <property type="protein sequence ID" value="KAJ8031892.1"/>
    <property type="molecule type" value="Genomic_DNA"/>
</dbReference>
<evidence type="ECO:0000313" key="10">
    <source>
        <dbReference type="Proteomes" id="UP001152320"/>
    </source>
</evidence>
<evidence type="ECO:0000256" key="2">
    <source>
        <dbReference type="ARBA" id="ARBA00022723"/>
    </source>
</evidence>
<dbReference type="PANTHER" id="PTHR23080">
    <property type="entry name" value="THAP DOMAIN PROTEIN"/>
    <property type="match status" value="1"/>
</dbReference>
<evidence type="ECO:0000256" key="3">
    <source>
        <dbReference type="ARBA" id="ARBA00022771"/>
    </source>
</evidence>
<evidence type="ECO:0000256" key="5">
    <source>
        <dbReference type="ARBA" id="ARBA00023125"/>
    </source>
</evidence>
<comment type="cofactor">
    <cofactor evidence="1">
        <name>a divalent metal cation</name>
        <dbReference type="ChEBI" id="CHEBI:60240"/>
    </cofactor>
</comment>